<dbReference type="KEGG" id="ovi:T265_16204"/>
<dbReference type="EMBL" id="KL605573">
    <property type="protein sequence ID" value="KER18234.1"/>
    <property type="molecule type" value="Genomic_DNA"/>
</dbReference>
<protein>
    <submittedName>
        <fullName evidence="1">Uncharacterized protein</fullName>
    </submittedName>
</protein>
<keyword evidence="2" id="KW-1185">Reference proteome</keyword>
<gene>
    <name evidence="1" type="ORF">T265_16204</name>
</gene>
<feature type="non-terminal residue" evidence="1">
    <location>
        <position position="69"/>
    </location>
</feature>
<proteinExistence type="predicted"/>
<dbReference type="Proteomes" id="UP000054324">
    <property type="component" value="Unassembled WGS sequence"/>
</dbReference>
<dbReference type="GeneID" id="20330369"/>
<dbReference type="RefSeq" id="XP_009178019.1">
    <property type="nucleotide sequence ID" value="XM_009179755.1"/>
</dbReference>
<name>A0A074ZSJ1_OPIVI</name>
<dbReference type="CTD" id="20330369"/>
<organism evidence="1 2">
    <name type="scientific">Opisthorchis viverrini</name>
    <name type="common">Southeast Asian liver fluke</name>
    <dbReference type="NCBI Taxonomy" id="6198"/>
    <lineage>
        <taxon>Eukaryota</taxon>
        <taxon>Metazoa</taxon>
        <taxon>Spiralia</taxon>
        <taxon>Lophotrochozoa</taxon>
        <taxon>Platyhelminthes</taxon>
        <taxon>Trematoda</taxon>
        <taxon>Digenea</taxon>
        <taxon>Opisthorchiida</taxon>
        <taxon>Opisthorchiata</taxon>
        <taxon>Opisthorchiidae</taxon>
        <taxon>Opisthorchis</taxon>
    </lineage>
</organism>
<sequence>MSNEGAYLSFKRAFDEQRCEIQRLYDRVAKLEEANSKVLTYVKQTGNLPLLDGGTIKCQVTPDAHPQSN</sequence>
<evidence type="ECO:0000313" key="1">
    <source>
        <dbReference type="EMBL" id="KER18234.1"/>
    </source>
</evidence>
<dbReference type="AlphaFoldDB" id="A0A074ZSJ1"/>
<reference evidence="1 2" key="1">
    <citation type="submission" date="2013-11" db="EMBL/GenBank/DDBJ databases">
        <title>Opisthorchis viverrini - life in the bile duct.</title>
        <authorList>
            <person name="Young N.D."/>
            <person name="Nagarajan N."/>
            <person name="Lin S.J."/>
            <person name="Korhonen P.K."/>
            <person name="Jex A.R."/>
            <person name="Hall R.S."/>
            <person name="Safavi-Hemami H."/>
            <person name="Kaewkong W."/>
            <person name="Bertrand D."/>
            <person name="Gao S."/>
            <person name="Seet Q."/>
            <person name="Wongkham S."/>
            <person name="Teh B.T."/>
            <person name="Wongkham C."/>
            <person name="Intapan P.M."/>
            <person name="Maleewong W."/>
            <person name="Yang X."/>
            <person name="Hu M."/>
            <person name="Wang Z."/>
            <person name="Hofmann A."/>
            <person name="Sternberg P.W."/>
            <person name="Tan P."/>
            <person name="Wang J."/>
            <person name="Gasser R.B."/>
        </authorList>
    </citation>
    <scope>NUCLEOTIDE SEQUENCE [LARGE SCALE GENOMIC DNA]</scope>
</reference>
<accession>A0A074ZSJ1</accession>
<dbReference type="OrthoDB" id="10028852at2759"/>
<dbReference type="STRING" id="6198.A0A074ZSJ1"/>
<evidence type="ECO:0000313" key="2">
    <source>
        <dbReference type="Proteomes" id="UP000054324"/>
    </source>
</evidence>